<dbReference type="RefSeq" id="WP_175490785.1">
    <property type="nucleotide sequence ID" value="NZ_FNJM01000002.1"/>
</dbReference>
<feature type="transmembrane region" description="Helical" evidence="1">
    <location>
        <begin position="6"/>
        <end position="26"/>
    </location>
</feature>
<reference evidence="2 3" key="1">
    <citation type="submission" date="2016-10" db="EMBL/GenBank/DDBJ databases">
        <authorList>
            <person name="de Groot N.N."/>
        </authorList>
    </citation>
    <scope>NUCLEOTIDE SEQUENCE [LARGE SCALE GENOMIC DNA]</scope>
    <source>
        <strain evidence="2 3">DSM 12272</strain>
    </source>
</reference>
<accession>A0A1H0PX09</accession>
<dbReference type="AlphaFoldDB" id="A0A1H0PX09"/>
<dbReference type="STRING" id="94869.SAMN04488529_10289"/>
<evidence type="ECO:0000313" key="2">
    <source>
        <dbReference type="EMBL" id="SDP09018.1"/>
    </source>
</evidence>
<dbReference type="EMBL" id="FNJM01000002">
    <property type="protein sequence ID" value="SDP09018.1"/>
    <property type="molecule type" value="Genomic_DNA"/>
</dbReference>
<protein>
    <submittedName>
        <fullName evidence="2">Uncharacterized protein</fullName>
    </submittedName>
</protein>
<proteinExistence type="predicted"/>
<keyword evidence="1" id="KW-0472">Membrane</keyword>
<keyword evidence="1" id="KW-0812">Transmembrane</keyword>
<dbReference type="Proteomes" id="UP000198597">
    <property type="component" value="Unassembled WGS sequence"/>
</dbReference>
<sequence>MELNYFIISWTVINFALLVAIAIVGYKGIQGVKKFINRDKEMNKKIDVIFNKLEGKE</sequence>
<evidence type="ECO:0000313" key="3">
    <source>
        <dbReference type="Proteomes" id="UP000198597"/>
    </source>
</evidence>
<evidence type="ECO:0000256" key="1">
    <source>
        <dbReference type="SAM" id="Phobius"/>
    </source>
</evidence>
<organism evidence="2 3">
    <name type="scientific">Clostridium gasigenes</name>
    <dbReference type="NCBI Taxonomy" id="94869"/>
    <lineage>
        <taxon>Bacteria</taxon>
        <taxon>Bacillati</taxon>
        <taxon>Bacillota</taxon>
        <taxon>Clostridia</taxon>
        <taxon>Eubacteriales</taxon>
        <taxon>Clostridiaceae</taxon>
        <taxon>Clostridium</taxon>
    </lineage>
</organism>
<gene>
    <name evidence="2" type="ORF">SAMN04488529_10289</name>
</gene>
<name>A0A1H0PX09_9CLOT</name>
<keyword evidence="1" id="KW-1133">Transmembrane helix</keyword>
<keyword evidence="3" id="KW-1185">Reference proteome</keyword>